<name>A0ABZ3C657_9ACTN</name>
<proteinExistence type="predicted"/>
<dbReference type="RefSeq" id="WP_342372045.1">
    <property type="nucleotide sequence ID" value="NZ_CP115965.1"/>
</dbReference>
<protein>
    <submittedName>
        <fullName evidence="1">Uncharacterized protein</fullName>
    </submittedName>
</protein>
<reference evidence="1 2" key="1">
    <citation type="journal article" date="2023" name="Environ Microbiome">
        <title>A coral-associated actinobacterium mitigates coral bleaching under heat stress.</title>
        <authorList>
            <person name="Li J."/>
            <person name="Zou Y."/>
            <person name="Li Q."/>
            <person name="Zhang J."/>
            <person name="Bourne D.G."/>
            <person name="Lyu Y."/>
            <person name="Liu C."/>
            <person name="Zhang S."/>
        </authorList>
    </citation>
    <scope>NUCLEOTIDE SEQUENCE [LARGE SCALE GENOMIC DNA]</scope>
    <source>
        <strain evidence="1 2">SCSIO 13291</strain>
    </source>
</reference>
<gene>
    <name evidence="1" type="ORF">PCC79_12715</name>
</gene>
<accession>A0ABZ3C657</accession>
<sequence>MAIKAPGQGRCRRRRATQVIERSRAQGSPCDEVLHPIGERGSWVVHRQRFTGEGELEHPLGVDPLTVEAVEVLRQLTGLLVAMPDVRDDPLLPDVEGFALPGVDPVGEVPVVRRLVIVVR</sequence>
<dbReference type="Proteomes" id="UP001434337">
    <property type="component" value="Chromosome"/>
</dbReference>
<evidence type="ECO:0000313" key="1">
    <source>
        <dbReference type="EMBL" id="WZW97752.1"/>
    </source>
</evidence>
<organism evidence="1 2">
    <name type="scientific">Propioniciclava soli</name>
    <dbReference type="NCBI Taxonomy" id="2775081"/>
    <lineage>
        <taxon>Bacteria</taxon>
        <taxon>Bacillati</taxon>
        <taxon>Actinomycetota</taxon>
        <taxon>Actinomycetes</taxon>
        <taxon>Propionibacteriales</taxon>
        <taxon>Propionibacteriaceae</taxon>
        <taxon>Propioniciclava</taxon>
    </lineage>
</organism>
<dbReference type="EMBL" id="CP115965">
    <property type="protein sequence ID" value="WZW97752.1"/>
    <property type="molecule type" value="Genomic_DNA"/>
</dbReference>
<evidence type="ECO:0000313" key="2">
    <source>
        <dbReference type="Proteomes" id="UP001434337"/>
    </source>
</evidence>
<keyword evidence="2" id="KW-1185">Reference proteome</keyword>